<accession>K0IY49</accession>
<gene>
    <name evidence="7" type="primary">recQ</name>
    <name evidence="7" type="ordered locus">AXY_12220</name>
</gene>
<dbReference type="PROSITE" id="PS51192">
    <property type="entry name" value="HELICASE_ATP_BIND_1"/>
    <property type="match status" value="1"/>
</dbReference>
<evidence type="ECO:0000259" key="6">
    <source>
        <dbReference type="PROSITE" id="PS51194"/>
    </source>
</evidence>
<dbReference type="PROSITE" id="PS51194">
    <property type="entry name" value="HELICASE_CTER"/>
    <property type="match status" value="1"/>
</dbReference>
<dbReference type="InterPro" id="IPR014001">
    <property type="entry name" value="Helicase_ATP-bd"/>
</dbReference>
<dbReference type="InterPro" id="IPR001650">
    <property type="entry name" value="Helicase_C-like"/>
</dbReference>
<dbReference type="Gene3D" id="3.40.50.300">
    <property type="entry name" value="P-loop containing nucleotide triphosphate hydrolases"/>
    <property type="match status" value="2"/>
</dbReference>
<evidence type="ECO:0000256" key="1">
    <source>
        <dbReference type="ARBA" id="ARBA00022741"/>
    </source>
</evidence>
<keyword evidence="1" id="KW-0547">Nucleotide-binding</keyword>
<dbReference type="Pfam" id="PF00271">
    <property type="entry name" value="Helicase_C"/>
    <property type="match status" value="1"/>
</dbReference>
<dbReference type="GO" id="GO:0003676">
    <property type="term" value="F:nucleic acid binding"/>
    <property type="evidence" value="ECO:0007669"/>
    <property type="project" value="InterPro"/>
</dbReference>
<dbReference type="PATRIC" id="fig|698758.3.peg.1222"/>
<keyword evidence="4" id="KW-0067">ATP-binding</keyword>
<keyword evidence="8" id="KW-1185">Reference proteome</keyword>
<feature type="domain" description="Helicase C-terminal" evidence="6">
    <location>
        <begin position="214"/>
        <end position="366"/>
    </location>
</feature>
<evidence type="ECO:0000313" key="7">
    <source>
        <dbReference type="EMBL" id="BAM47354.1"/>
    </source>
</evidence>
<dbReference type="GO" id="GO:0006281">
    <property type="term" value="P:DNA repair"/>
    <property type="evidence" value="ECO:0007669"/>
    <property type="project" value="TreeGrafter"/>
</dbReference>
<dbReference type="SUPFAM" id="SSF52540">
    <property type="entry name" value="P-loop containing nucleoside triphosphate hydrolases"/>
    <property type="match status" value="1"/>
</dbReference>
<dbReference type="InterPro" id="IPR004589">
    <property type="entry name" value="DNA_helicase_ATP-dep_RecQ"/>
</dbReference>
<dbReference type="STRING" id="698758.AXY_12220"/>
<dbReference type="GO" id="GO:0043590">
    <property type="term" value="C:bacterial nucleoid"/>
    <property type="evidence" value="ECO:0007669"/>
    <property type="project" value="TreeGrafter"/>
</dbReference>
<name>K0IY49_AMPXN</name>
<organism evidence="7 8">
    <name type="scientific">Amphibacillus xylanus (strain ATCC 51415 / DSM 6626 / JCM 7361 / LMG 17667 / NBRC 15112 / Ep01)</name>
    <dbReference type="NCBI Taxonomy" id="698758"/>
    <lineage>
        <taxon>Bacteria</taxon>
        <taxon>Bacillati</taxon>
        <taxon>Bacillota</taxon>
        <taxon>Bacilli</taxon>
        <taxon>Bacillales</taxon>
        <taxon>Bacillaceae</taxon>
        <taxon>Amphibacillus</taxon>
    </lineage>
</organism>
<dbReference type="GO" id="GO:0009378">
    <property type="term" value="F:four-way junction helicase activity"/>
    <property type="evidence" value="ECO:0007669"/>
    <property type="project" value="TreeGrafter"/>
</dbReference>
<protein>
    <submittedName>
        <fullName evidence="7">ATP-dependent DNA helicase RecQ</fullName>
        <ecNumber evidence="7">3.6.1.-</ecNumber>
    </submittedName>
</protein>
<dbReference type="GO" id="GO:0005737">
    <property type="term" value="C:cytoplasm"/>
    <property type="evidence" value="ECO:0007669"/>
    <property type="project" value="TreeGrafter"/>
</dbReference>
<evidence type="ECO:0000256" key="4">
    <source>
        <dbReference type="ARBA" id="ARBA00022840"/>
    </source>
</evidence>
<dbReference type="CDD" id="cd17920">
    <property type="entry name" value="DEXHc_RecQ"/>
    <property type="match status" value="1"/>
</dbReference>
<dbReference type="Pfam" id="PF00270">
    <property type="entry name" value="DEAD"/>
    <property type="match status" value="1"/>
</dbReference>
<dbReference type="GO" id="GO:0006310">
    <property type="term" value="P:DNA recombination"/>
    <property type="evidence" value="ECO:0007669"/>
    <property type="project" value="InterPro"/>
</dbReference>
<evidence type="ECO:0000259" key="5">
    <source>
        <dbReference type="PROSITE" id="PS51192"/>
    </source>
</evidence>
<dbReference type="RefSeq" id="WP_015009959.1">
    <property type="nucleotide sequence ID" value="NC_018704.1"/>
</dbReference>
<dbReference type="GO" id="GO:0030894">
    <property type="term" value="C:replisome"/>
    <property type="evidence" value="ECO:0007669"/>
    <property type="project" value="TreeGrafter"/>
</dbReference>
<dbReference type="Proteomes" id="UP000006294">
    <property type="component" value="Chromosome"/>
</dbReference>
<keyword evidence="3 7" id="KW-0347">Helicase</keyword>
<dbReference type="SMART" id="SM00487">
    <property type="entry name" value="DEXDc"/>
    <property type="match status" value="1"/>
</dbReference>
<evidence type="ECO:0000256" key="3">
    <source>
        <dbReference type="ARBA" id="ARBA00022806"/>
    </source>
</evidence>
<dbReference type="KEGG" id="axl:AXY_12220"/>
<dbReference type="InterPro" id="IPR011545">
    <property type="entry name" value="DEAD/DEAH_box_helicase_dom"/>
</dbReference>
<keyword evidence="2 7" id="KW-0378">Hydrolase</keyword>
<proteinExistence type="predicted"/>
<feature type="domain" description="Helicase ATP-binding" evidence="5">
    <location>
        <begin position="24"/>
        <end position="191"/>
    </location>
</feature>
<evidence type="ECO:0000256" key="2">
    <source>
        <dbReference type="ARBA" id="ARBA00022801"/>
    </source>
</evidence>
<sequence>MNLEELLYKYFGYQSFRQGQKDIIQDILSGNHVFATLPTGSGKSICFQLPAMIFKGHTIVVTPLLSLMEDQVKQLKKRGFKRVVAINSFNSGEQRANILNRLSDYQLIYLSPEMLQNQTIINRLSELTIDLFVVDEAHCISQWGHEFRPDYLKLNQVIVQLGDPTVLALTATATPDVQLDIINHFSAIEFNKHLYPIDRDNISLIVEHFEQRKEKDEYLINLFQQYTVPTIIYFSSKKETERVANLLNDTFSHLNVAFYHGGLETNERLLIQEQFIEDQIDIICSTSAFGMGIDKSNIRLIIHYHIPTRLESFIQEIGRAGRDQLASVSITLITPNDQHLPRHLIESELPTKSMIESLFTNLDYLHKTKQNITLDQVLNINEPMNEIQRQFIQDNIEQTGIIDLEQQIDVNKINLMWKNELIDKIERRTLYKHRKLREMMNWVYTTNCRREALYQSFQSSVKEAKYFCCDQCGFTLNQWSPESSPRRTNTVSWQLQLKSILLPFETGGTNDGEEN</sequence>
<dbReference type="PANTHER" id="PTHR13710">
    <property type="entry name" value="DNA HELICASE RECQ FAMILY MEMBER"/>
    <property type="match status" value="1"/>
</dbReference>
<dbReference type="GO" id="GO:0016787">
    <property type="term" value="F:hydrolase activity"/>
    <property type="evidence" value="ECO:0007669"/>
    <property type="project" value="UniProtKB-KW"/>
</dbReference>
<dbReference type="GO" id="GO:0005524">
    <property type="term" value="F:ATP binding"/>
    <property type="evidence" value="ECO:0007669"/>
    <property type="project" value="UniProtKB-KW"/>
</dbReference>
<evidence type="ECO:0000313" key="8">
    <source>
        <dbReference type="Proteomes" id="UP000006294"/>
    </source>
</evidence>
<dbReference type="EMBL" id="AP012050">
    <property type="protein sequence ID" value="BAM47354.1"/>
    <property type="molecule type" value="Genomic_DNA"/>
</dbReference>
<dbReference type="AlphaFoldDB" id="K0IY49"/>
<dbReference type="SMART" id="SM00490">
    <property type="entry name" value="HELICc"/>
    <property type="match status" value="1"/>
</dbReference>
<reference evidence="7 8" key="1">
    <citation type="submission" date="2011-01" db="EMBL/GenBank/DDBJ databases">
        <title>Whole genome sequence of Amphibacillus xylinus NBRC 15112.</title>
        <authorList>
            <person name="Nakazawa H."/>
            <person name="Katano Y."/>
            <person name="Nakamura S."/>
            <person name="Sasagawa M."/>
            <person name="Fukada J."/>
            <person name="Arai T."/>
            <person name="Sasakura N."/>
            <person name="Mochizuki D."/>
            <person name="Hosoyama A."/>
            <person name="Harada K."/>
            <person name="Horikawa H."/>
            <person name="Kato Y."/>
            <person name="Harada T."/>
            <person name="Sasaki K."/>
            <person name="Sekiguchi M."/>
            <person name="Hodoyama M."/>
            <person name="Nishiko R."/>
            <person name="Narita H."/>
            <person name="Hanamaki A."/>
            <person name="Hata C."/>
            <person name="Konno Y."/>
            <person name="Niimura Y."/>
            <person name="Yamazaki S."/>
            <person name="Fujita N."/>
        </authorList>
    </citation>
    <scope>NUCLEOTIDE SEQUENCE [LARGE SCALE GENOMIC DNA]</scope>
    <source>
        <strain evidence="8">ATCC 51415 / DSM 6626 / JCM 7361 / LMG 17667 / NBRC 15112 / Ep01</strain>
    </source>
</reference>
<dbReference type="EC" id="3.6.1.-" evidence="7"/>
<dbReference type="GO" id="GO:0043138">
    <property type="term" value="F:3'-5' DNA helicase activity"/>
    <property type="evidence" value="ECO:0007669"/>
    <property type="project" value="TreeGrafter"/>
</dbReference>
<dbReference type="InterPro" id="IPR027417">
    <property type="entry name" value="P-loop_NTPase"/>
</dbReference>
<dbReference type="PANTHER" id="PTHR13710:SF84">
    <property type="entry name" value="ATP-DEPENDENT DNA HELICASE RECS-RELATED"/>
    <property type="match status" value="1"/>
</dbReference>
<dbReference type="HOGENOM" id="CLU_001103_9_7_9"/>
<dbReference type="eggNOG" id="COG0514">
    <property type="taxonomic scope" value="Bacteria"/>
</dbReference>
<dbReference type="NCBIfam" id="TIGR00614">
    <property type="entry name" value="recQ_fam"/>
    <property type="match status" value="1"/>
</dbReference>